<dbReference type="InterPro" id="IPR027417">
    <property type="entry name" value="P-loop_NTPase"/>
</dbReference>
<dbReference type="GO" id="GO:0008408">
    <property type="term" value="F:3'-5' exonuclease activity"/>
    <property type="evidence" value="ECO:0007669"/>
    <property type="project" value="InterPro"/>
</dbReference>
<keyword evidence="4" id="KW-0548">Nucleotidyltransferase</keyword>
<proteinExistence type="predicted"/>
<sequence length="328" mass="35193">MNLEGLPAVSAPLPWHAEAWQRLGLQLEEGRFPHALLLAGSSGTGKARLALALARLLLCHAPSAGHNCGQCQGCELSRNGTHGDFLWLQPGEKSRVVKIDQVRQAVDFAHWTAGFGQRKVLVISPANAMNTNAANALLKSLEEPSANTHILLVCERLHGVPATIRSRCQILRFPLPAAEPALAWLDSLTGERRVSSELLELAGGAPLRAEDYFRDSSADARLAQEAALTAVLEGRATPVEAAGSLAELANEYFLELLTDVVEKRIRQLGKGQLADQGRAGFGLLDDLRRIQRAMEGGSNPNAALLRESLLEQLRQQLGAPAAGAKMPA</sequence>
<reference evidence="4 5" key="1">
    <citation type="submission" date="2019-08" db="EMBL/GenBank/DDBJ databases">
        <title>Parahaliea maris sp. nov., isolated from the surface seawater.</title>
        <authorList>
            <person name="Liu Y."/>
        </authorList>
    </citation>
    <scope>NUCLEOTIDE SEQUENCE [LARGE SCALE GENOMIC DNA]</scope>
    <source>
        <strain evidence="4 5">S2-26</strain>
    </source>
</reference>
<keyword evidence="5" id="KW-1185">Reference proteome</keyword>
<name>A0A5C8ZRW6_9GAMM</name>
<dbReference type="AlphaFoldDB" id="A0A5C8ZRW6"/>
<dbReference type="Gene3D" id="3.40.50.300">
    <property type="entry name" value="P-loop containing nucleotide triphosphate hydrolases"/>
    <property type="match status" value="1"/>
</dbReference>
<keyword evidence="2" id="KW-0239">DNA-directed DNA polymerase</keyword>
<accession>A0A5C8ZRW6</accession>
<comment type="caution">
    <text evidence="4">The sequence shown here is derived from an EMBL/GenBank/DDBJ whole genome shotgun (WGS) entry which is preliminary data.</text>
</comment>
<dbReference type="GO" id="GO:0003887">
    <property type="term" value="F:DNA-directed DNA polymerase activity"/>
    <property type="evidence" value="ECO:0007669"/>
    <property type="project" value="UniProtKB-KW"/>
</dbReference>
<evidence type="ECO:0000313" key="4">
    <source>
        <dbReference type="EMBL" id="TXS91125.1"/>
    </source>
</evidence>
<evidence type="ECO:0000256" key="1">
    <source>
        <dbReference type="ARBA" id="ARBA00012417"/>
    </source>
</evidence>
<dbReference type="EC" id="2.7.7.7" evidence="1"/>
<organism evidence="4 5">
    <name type="scientific">Parahaliea aestuarii</name>
    <dbReference type="NCBI Taxonomy" id="1852021"/>
    <lineage>
        <taxon>Bacteria</taxon>
        <taxon>Pseudomonadati</taxon>
        <taxon>Pseudomonadota</taxon>
        <taxon>Gammaproteobacteria</taxon>
        <taxon>Cellvibrionales</taxon>
        <taxon>Halieaceae</taxon>
        <taxon>Parahaliea</taxon>
    </lineage>
</organism>
<dbReference type="OrthoDB" id="9811073at2"/>
<protein>
    <recommendedName>
        <fullName evidence="1">DNA-directed DNA polymerase</fullName>
        <ecNumber evidence="1">2.7.7.7</ecNumber>
    </recommendedName>
</protein>
<dbReference type="PANTHER" id="PTHR11669:SF8">
    <property type="entry name" value="DNA POLYMERASE III SUBUNIT DELTA"/>
    <property type="match status" value="1"/>
</dbReference>
<dbReference type="SUPFAM" id="SSF52540">
    <property type="entry name" value="P-loop containing nucleoside triphosphate hydrolases"/>
    <property type="match status" value="1"/>
</dbReference>
<dbReference type="GO" id="GO:0009360">
    <property type="term" value="C:DNA polymerase III complex"/>
    <property type="evidence" value="ECO:0007669"/>
    <property type="project" value="TreeGrafter"/>
</dbReference>
<evidence type="ECO:0000256" key="2">
    <source>
        <dbReference type="ARBA" id="ARBA00022932"/>
    </source>
</evidence>
<evidence type="ECO:0000313" key="5">
    <source>
        <dbReference type="Proteomes" id="UP000321933"/>
    </source>
</evidence>
<dbReference type="EMBL" id="VRYZ01000005">
    <property type="protein sequence ID" value="TXS91125.1"/>
    <property type="molecule type" value="Genomic_DNA"/>
</dbReference>
<gene>
    <name evidence="4" type="primary">holB</name>
    <name evidence="4" type="ORF">FVW59_13045</name>
</gene>
<dbReference type="GO" id="GO:0006261">
    <property type="term" value="P:DNA-templated DNA replication"/>
    <property type="evidence" value="ECO:0007669"/>
    <property type="project" value="TreeGrafter"/>
</dbReference>
<dbReference type="NCBIfam" id="TIGR00678">
    <property type="entry name" value="holB"/>
    <property type="match status" value="1"/>
</dbReference>
<dbReference type="PANTHER" id="PTHR11669">
    <property type="entry name" value="REPLICATION FACTOR C / DNA POLYMERASE III GAMMA-TAU SUBUNIT"/>
    <property type="match status" value="1"/>
</dbReference>
<dbReference type="Pfam" id="PF13177">
    <property type="entry name" value="DNA_pol3_delta2"/>
    <property type="match status" value="1"/>
</dbReference>
<dbReference type="RefSeq" id="WP_148064779.1">
    <property type="nucleotide sequence ID" value="NZ_VRYZ01000005.1"/>
</dbReference>
<keyword evidence="4" id="KW-0808">Transferase</keyword>
<dbReference type="Proteomes" id="UP000321933">
    <property type="component" value="Unassembled WGS sequence"/>
</dbReference>
<dbReference type="InterPro" id="IPR004622">
    <property type="entry name" value="DNA_pol_HolB"/>
</dbReference>
<dbReference type="InterPro" id="IPR050238">
    <property type="entry name" value="DNA_Rep/Repair_Clamp_Loader"/>
</dbReference>
<evidence type="ECO:0000256" key="3">
    <source>
        <dbReference type="ARBA" id="ARBA00049244"/>
    </source>
</evidence>
<comment type="catalytic activity">
    <reaction evidence="3">
        <text>DNA(n) + a 2'-deoxyribonucleoside 5'-triphosphate = DNA(n+1) + diphosphate</text>
        <dbReference type="Rhea" id="RHEA:22508"/>
        <dbReference type="Rhea" id="RHEA-COMP:17339"/>
        <dbReference type="Rhea" id="RHEA-COMP:17340"/>
        <dbReference type="ChEBI" id="CHEBI:33019"/>
        <dbReference type="ChEBI" id="CHEBI:61560"/>
        <dbReference type="ChEBI" id="CHEBI:173112"/>
        <dbReference type="EC" id="2.7.7.7"/>
    </reaction>
</comment>